<reference evidence="11 13" key="3">
    <citation type="submission" date="2019-04" db="EMBL/GenBank/DDBJ databases">
        <authorList>
            <person name="Seth-Smith MB H."/>
            <person name="Seth-Smith H."/>
        </authorList>
    </citation>
    <scope>NUCLEOTIDE SEQUENCE [LARGE SCALE GENOMIC DNA]</scope>
    <source>
        <strain evidence="11">USB-603019</strain>
    </source>
</reference>
<gene>
    <name evidence="11" type="primary">strE</name>
    <name evidence="10" type="ORF">AL705_06425</name>
    <name evidence="11" type="ORF">LC603019_01272</name>
</gene>
<evidence type="ECO:0000256" key="1">
    <source>
        <dbReference type="ARBA" id="ARBA00001539"/>
    </source>
</evidence>
<dbReference type="Gene3D" id="3.90.25.10">
    <property type="entry name" value="UDP-galactose 4-epimerase, domain 1"/>
    <property type="match status" value="1"/>
</dbReference>
<evidence type="ECO:0000256" key="6">
    <source>
        <dbReference type="ARBA" id="ARBA00023027"/>
    </source>
</evidence>
<dbReference type="SUPFAM" id="SSF51735">
    <property type="entry name" value="NAD(P)-binding Rossmann-fold domains"/>
    <property type="match status" value="1"/>
</dbReference>
<dbReference type="Proteomes" id="UP000324288">
    <property type="component" value="Chromosome"/>
</dbReference>
<dbReference type="Pfam" id="PF16363">
    <property type="entry name" value="GDP_Man_Dehyd"/>
    <property type="match status" value="1"/>
</dbReference>
<dbReference type="InterPro" id="IPR036291">
    <property type="entry name" value="NAD(P)-bd_dom_sf"/>
</dbReference>
<dbReference type="PANTHER" id="PTHR43000">
    <property type="entry name" value="DTDP-D-GLUCOSE 4,6-DEHYDRATASE-RELATED"/>
    <property type="match status" value="1"/>
</dbReference>
<dbReference type="InterPro" id="IPR005888">
    <property type="entry name" value="dTDP_Gluc_deHydtase"/>
</dbReference>
<name>A0A0M5L0L8_9ACTN</name>
<evidence type="ECO:0000259" key="9">
    <source>
        <dbReference type="Pfam" id="PF16363"/>
    </source>
</evidence>
<accession>A0A0M5L0L8</accession>
<dbReference type="Gene3D" id="3.40.50.720">
    <property type="entry name" value="NAD(P)-binding Rossmann-like Domain"/>
    <property type="match status" value="1"/>
</dbReference>
<dbReference type="EMBL" id="LR584267">
    <property type="protein sequence ID" value="VHO01280.1"/>
    <property type="molecule type" value="Genomic_DNA"/>
</dbReference>
<evidence type="ECO:0000256" key="5">
    <source>
        <dbReference type="ARBA" id="ARBA00016977"/>
    </source>
</evidence>
<evidence type="ECO:0000313" key="12">
    <source>
        <dbReference type="Proteomes" id="UP000068137"/>
    </source>
</evidence>
<evidence type="ECO:0000256" key="4">
    <source>
        <dbReference type="ARBA" id="ARBA00011990"/>
    </source>
</evidence>
<reference evidence="10 12" key="1">
    <citation type="journal article" date="2015" name="Genome Announc.">
        <title>Complete Genome Sequences for Two Strains of a Novel Fastidious, Partially Acid-Fast, Gram-Positive Corynebacterineae Bacterium, Derived from Human Clinical Samples.</title>
        <authorList>
            <person name="Nicholson A.C."/>
            <person name="Bell M."/>
            <person name="Humrighouse B.W."/>
            <person name="McQuiston J.R."/>
        </authorList>
    </citation>
    <scope>NUCLEOTIDE SEQUENCE [LARGE SCALE GENOMIC DNA]</scope>
    <source>
        <strain evidence="10 12">X1698</strain>
    </source>
</reference>
<evidence type="ECO:0000256" key="3">
    <source>
        <dbReference type="ARBA" id="ARBA00008178"/>
    </source>
</evidence>
<dbReference type="GeneID" id="84895175"/>
<comment type="catalytic activity">
    <reaction evidence="1 8">
        <text>dTDP-alpha-D-glucose = dTDP-4-dehydro-6-deoxy-alpha-D-glucose + H2O</text>
        <dbReference type="Rhea" id="RHEA:17221"/>
        <dbReference type="ChEBI" id="CHEBI:15377"/>
        <dbReference type="ChEBI" id="CHEBI:57477"/>
        <dbReference type="ChEBI" id="CHEBI:57649"/>
        <dbReference type="EC" id="4.2.1.46"/>
    </reaction>
</comment>
<evidence type="ECO:0000313" key="11">
    <source>
        <dbReference type="EMBL" id="VHO01280.1"/>
    </source>
</evidence>
<keyword evidence="7 8" id="KW-0456">Lyase</keyword>
<dbReference type="Proteomes" id="UP000068137">
    <property type="component" value="Chromosome"/>
</dbReference>
<evidence type="ECO:0000256" key="8">
    <source>
        <dbReference type="RuleBase" id="RU004473"/>
    </source>
</evidence>
<dbReference type="STRING" id="1528099.AL705_06425"/>
<keyword evidence="6" id="KW-0520">NAD</keyword>
<dbReference type="InterPro" id="IPR016040">
    <property type="entry name" value="NAD(P)-bd_dom"/>
</dbReference>
<evidence type="ECO:0000256" key="7">
    <source>
        <dbReference type="ARBA" id="ARBA00023239"/>
    </source>
</evidence>
<dbReference type="GO" id="GO:0009225">
    <property type="term" value="P:nucleotide-sugar metabolic process"/>
    <property type="evidence" value="ECO:0007669"/>
    <property type="project" value="InterPro"/>
</dbReference>
<dbReference type="GO" id="GO:0008460">
    <property type="term" value="F:dTDP-glucose 4,6-dehydratase activity"/>
    <property type="evidence" value="ECO:0007669"/>
    <property type="project" value="UniProtKB-EC"/>
</dbReference>
<dbReference type="RefSeq" id="WP_053962303.1">
    <property type="nucleotide sequence ID" value="NZ_CAJPTR010000005.1"/>
</dbReference>
<dbReference type="PATRIC" id="fig|1562462.4.peg.1320"/>
<feature type="domain" description="NAD(P)-binding" evidence="9">
    <location>
        <begin position="4"/>
        <end position="306"/>
    </location>
</feature>
<protein>
    <recommendedName>
        <fullName evidence="5 8">dTDP-glucose 4,6-dehydratase</fullName>
        <ecNumber evidence="4 8">4.2.1.46</ecNumber>
    </recommendedName>
</protein>
<comment type="similarity">
    <text evidence="3 8">Belongs to the NAD(P)-dependent epimerase/dehydratase family. dTDP-glucose dehydratase subfamily.</text>
</comment>
<evidence type="ECO:0000313" key="10">
    <source>
        <dbReference type="EMBL" id="ALE19259.1"/>
    </source>
</evidence>
<dbReference type="NCBIfam" id="TIGR01181">
    <property type="entry name" value="dTDP_gluc_dehyt"/>
    <property type="match status" value="1"/>
</dbReference>
<reference evidence="10" key="2">
    <citation type="journal article" date="2016" name="Int. J. Syst. Evol. Microbiol.">
        <title>Lawsonella clevelandensis gen. nov., sp. nov., a new member of the suborder Corynebacterineae isolated from human abscesses.</title>
        <authorList>
            <person name="Bell M.E."/>
            <person name="Bernard K.A."/>
            <person name="Harrington S.M."/>
            <person name="Patel N.B."/>
            <person name="Tucker T.A."/>
            <person name="Metcalfe M.G."/>
            <person name="McQuiston J.R."/>
        </authorList>
    </citation>
    <scope>NUCLEOTIDE SEQUENCE</scope>
    <source>
        <strain evidence="10">X1698</strain>
    </source>
</reference>
<dbReference type="EC" id="4.2.1.46" evidence="4 8"/>
<dbReference type="AlphaFoldDB" id="A0A0M5L0L8"/>
<proteinExistence type="inferred from homology"/>
<evidence type="ECO:0000256" key="2">
    <source>
        <dbReference type="ARBA" id="ARBA00001911"/>
    </source>
</evidence>
<sequence>MKLFITGGAGFIGSVFTTMALEGALDLPELEAVTVYDALTYAGTLTNLTQCASDPRFSFVHGDICDEPTLHEAMRGHDAVIHFAAESHVDRSINGATTFAHTNVVGTAAVMQAAHDVGVSRIVHVSTDEIYGSIPLGAWPETDPLLPTSPYSASKAGSDLVAQSFFRSFGLPVVITRCSNNYGPHQFPEKLIPLFVTNLMEGKKVPVYGDGSARRDWLHVTDHCRGLAMALTKGRAGEVYNIGGGTEMSALEMTRRIVAEMGMRENMIDFVADRPGHDMRYCVDDSKARAELGYRPHMSFDHGLASTIAWYRENREWWEPLRAGAPRLERFDQAAPYQDVDPR</sequence>
<dbReference type="OrthoDB" id="9801785at2"/>
<comment type="cofactor">
    <cofactor evidence="2 8">
        <name>NAD(+)</name>
        <dbReference type="ChEBI" id="CHEBI:57540"/>
    </cofactor>
</comment>
<organism evidence="10 12">
    <name type="scientific">Lawsonella clevelandensis</name>
    <dbReference type="NCBI Taxonomy" id="1528099"/>
    <lineage>
        <taxon>Bacteria</taxon>
        <taxon>Bacillati</taxon>
        <taxon>Actinomycetota</taxon>
        <taxon>Actinomycetes</taxon>
        <taxon>Mycobacteriales</taxon>
        <taxon>Lawsonellaceae</taxon>
        <taxon>Lawsonella</taxon>
    </lineage>
</organism>
<evidence type="ECO:0000313" key="13">
    <source>
        <dbReference type="Proteomes" id="UP000324288"/>
    </source>
</evidence>
<keyword evidence="13" id="KW-1185">Reference proteome</keyword>
<dbReference type="KEGG" id="cbq:AL705_06425"/>
<dbReference type="CDD" id="cd05246">
    <property type="entry name" value="dTDP_GD_SDR_e"/>
    <property type="match status" value="1"/>
</dbReference>
<dbReference type="EMBL" id="CP012390">
    <property type="protein sequence ID" value="ALE19259.1"/>
    <property type="molecule type" value="Genomic_DNA"/>
</dbReference>